<evidence type="ECO:0000313" key="2">
    <source>
        <dbReference type="EMBL" id="KAF7153835.1"/>
    </source>
</evidence>
<reference evidence="2" key="1">
    <citation type="submission" date="2019-11" db="EMBL/GenBank/DDBJ databases">
        <authorList>
            <person name="Liu Y."/>
            <person name="Hou J."/>
            <person name="Li T.-Q."/>
            <person name="Guan C.-H."/>
            <person name="Wu X."/>
            <person name="Wu H.-Z."/>
            <person name="Ling F."/>
            <person name="Zhang R."/>
            <person name="Shi X.-G."/>
            <person name="Ren J.-P."/>
            <person name="Chen E.-F."/>
            <person name="Sun J.-M."/>
        </authorList>
    </citation>
    <scope>NUCLEOTIDE SEQUENCE</scope>
    <source>
        <strain evidence="2">Adult_tree_wgs_1</strain>
        <tissue evidence="2">Leaves</tissue>
    </source>
</reference>
<sequence>MSWESHSQTLDPLEFTLLVCVIIIKDDSEGSRFAAIGSPTFYFNCQGCCGSFDFVALGARLTRHGEDQTLSSTTTKQEEEGSKSYQCYCSYCIQLNCDRDGVFPVCYLQTLVSKVCWNLQLWIYGCYGQEFKKKITCQILRSDGFHFSSISSYINDFIDSFKDVVVYLCIYSFYGLHAFKGDNVIADSKKTDVPRYAILNTSKGSITVKLYKEGSPEAVDAFIDLCQRGHFKGMPFHHVIKNFVIQGGNTDRPGATDDWTLRGKHNSQLDKRFAPHSGATPQSYPFAQGSSEKAFSYTTLVIVFGRIIKGEDVV</sequence>
<dbReference type="Pfam" id="PF00160">
    <property type="entry name" value="Pro_isomerase"/>
    <property type="match status" value="1"/>
</dbReference>
<comment type="caution">
    <text evidence="2">The sequence shown here is derived from an EMBL/GenBank/DDBJ whole genome shotgun (WGS) entry which is preliminary data.</text>
</comment>
<proteinExistence type="predicted"/>
<evidence type="ECO:0000313" key="3">
    <source>
        <dbReference type="Proteomes" id="UP000626092"/>
    </source>
</evidence>
<accession>A0A834LVS2</accession>
<dbReference type="SUPFAM" id="SSF50891">
    <property type="entry name" value="Cyclophilin-like"/>
    <property type="match status" value="1"/>
</dbReference>
<dbReference type="PANTHER" id="PTHR47269">
    <property type="entry name" value="PEPTIDYL-PROLYL CIS-TRANS ISOMERASE CYP21-4"/>
    <property type="match status" value="1"/>
</dbReference>
<dbReference type="EMBL" id="WJXA01000001">
    <property type="protein sequence ID" value="KAF7153835.1"/>
    <property type="molecule type" value="Genomic_DNA"/>
</dbReference>
<dbReference type="PANTHER" id="PTHR47269:SF1">
    <property type="entry name" value="PEPTIDYL-PROLYL CIS-TRANS ISOMERASE CYP21-4"/>
    <property type="match status" value="1"/>
</dbReference>
<gene>
    <name evidence="2" type="ORF">RHSIM_Rhsim01G0291800</name>
</gene>
<evidence type="ECO:0000259" key="1">
    <source>
        <dbReference type="PROSITE" id="PS50072"/>
    </source>
</evidence>
<dbReference type="InterPro" id="IPR029000">
    <property type="entry name" value="Cyclophilin-like_dom_sf"/>
</dbReference>
<dbReference type="AlphaFoldDB" id="A0A834LVS2"/>
<dbReference type="OrthoDB" id="271386at2759"/>
<dbReference type="PROSITE" id="PS50072">
    <property type="entry name" value="CSA_PPIASE_2"/>
    <property type="match status" value="1"/>
</dbReference>
<dbReference type="GO" id="GO:0003755">
    <property type="term" value="F:peptidyl-prolyl cis-trans isomerase activity"/>
    <property type="evidence" value="ECO:0007669"/>
    <property type="project" value="InterPro"/>
</dbReference>
<dbReference type="InterPro" id="IPR002130">
    <property type="entry name" value="Cyclophilin-type_PPIase_dom"/>
</dbReference>
<dbReference type="Proteomes" id="UP000626092">
    <property type="component" value="Unassembled WGS sequence"/>
</dbReference>
<protein>
    <recommendedName>
        <fullName evidence="1">PPIase cyclophilin-type domain-containing protein</fullName>
    </recommendedName>
</protein>
<keyword evidence="3" id="KW-1185">Reference proteome</keyword>
<dbReference type="PRINTS" id="PR00153">
    <property type="entry name" value="CSAPPISMRASE"/>
</dbReference>
<feature type="domain" description="PPIase cyclophilin-type" evidence="1">
    <location>
        <begin position="204"/>
        <end position="314"/>
    </location>
</feature>
<name>A0A834LVS2_RHOSS</name>
<dbReference type="Gene3D" id="2.40.100.10">
    <property type="entry name" value="Cyclophilin-like"/>
    <property type="match status" value="1"/>
</dbReference>
<organism evidence="2 3">
    <name type="scientific">Rhododendron simsii</name>
    <name type="common">Sims's rhododendron</name>
    <dbReference type="NCBI Taxonomy" id="118357"/>
    <lineage>
        <taxon>Eukaryota</taxon>
        <taxon>Viridiplantae</taxon>
        <taxon>Streptophyta</taxon>
        <taxon>Embryophyta</taxon>
        <taxon>Tracheophyta</taxon>
        <taxon>Spermatophyta</taxon>
        <taxon>Magnoliopsida</taxon>
        <taxon>eudicotyledons</taxon>
        <taxon>Gunneridae</taxon>
        <taxon>Pentapetalae</taxon>
        <taxon>asterids</taxon>
        <taxon>Ericales</taxon>
        <taxon>Ericaceae</taxon>
        <taxon>Ericoideae</taxon>
        <taxon>Rhodoreae</taxon>
        <taxon>Rhododendron</taxon>
    </lineage>
</organism>